<keyword evidence="4" id="KW-0547">Nucleotide-binding</keyword>
<dbReference type="PANTHER" id="PTHR32309">
    <property type="entry name" value="TYROSINE-PROTEIN KINASE"/>
    <property type="match status" value="1"/>
</dbReference>
<keyword evidence="9" id="KW-0812">Transmembrane</keyword>
<evidence type="ECO:0000256" key="7">
    <source>
        <dbReference type="ARBA" id="ARBA00023137"/>
    </source>
</evidence>
<keyword evidence="5" id="KW-0418">Kinase</keyword>
<evidence type="ECO:0000256" key="4">
    <source>
        <dbReference type="ARBA" id="ARBA00022741"/>
    </source>
</evidence>
<evidence type="ECO:0000256" key="3">
    <source>
        <dbReference type="ARBA" id="ARBA00022679"/>
    </source>
</evidence>
<name>A0ABU9L1C9_9FLAO</name>
<gene>
    <name evidence="12" type="ORF">AABB81_06165</name>
</gene>
<dbReference type="InterPro" id="IPR050445">
    <property type="entry name" value="Bact_polysacc_biosynth/exp"/>
</dbReference>
<evidence type="ECO:0000256" key="1">
    <source>
        <dbReference type="ARBA" id="ARBA00007316"/>
    </source>
</evidence>
<keyword evidence="7" id="KW-0829">Tyrosine-protein kinase</keyword>
<keyword evidence="3 12" id="KW-0808">Transferase</keyword>
<dbReference type="CDD" id="cd05387">
    <property type="entry name" value="BY-kinase"/>
    <property type="match status" value="1"/>
</dbReference>
<evidence type="ECO:0000313" key="13">
    <source>
        <dbReference type="Proteomes" id="UP001474120"/>
    </source>
</evidence>
<evidence type="ECO:0000256" key="9">
    <source>
        <dbReference type="SAM" id="Phobius"/>
    </source>
</evidence>
<sequence>MNFGRFSDKSFDNTKNFKQVLEKYASHYKWFIFSVLFFGIVTFITVRTLTPKFYISASILIKEIEEGKSISDLSSFEDLGLFGSEDRTLENEIQILKSRNLMQNVVRELKLNVLYFIEDSPYDKEQYPNFPILVNIGSSNFPEDEIKTEFKIKVLSATKLKFTDFDGNSVSGKLFGEKFQANLGNDDFINESRISIDLNPNFEGELIGETIIVKMFPVDRAVDYFMTNISIKPINEKLSRVLNISLEESIKEKGIAIINNLIEQYNADGMNDKNMVAQATTDFLDLRLELISNELVAIEGTAEQFKSKNQMLDSEKGANYYLESSSLNERELVAANTQLQLIGYMLEELEKRDRSELLPGNIGLSDVGIINLISEYNELVLQRNRVLKSSSVRNPIIVGIDSQLEVLKKNLNSSLRSLKSSSDIRINALNTQGGKISSRIASVPKTEREYKDIVRQQETKNTLYLFLLQKREESILSNAVRVEKAKVIDRAYSNGLPVYPKKVILYLASVLFGLFLPVGVIYIKDLLDTKVHDEKDITKLGIPYLGDIPLTSAKKEYFIKDIDNSNIAEAFRYIRTNINFMLDNKESCKTVFVTSTQSEEGKTFTAINLASSLAISGKKTLLIGMDLRAPKINKYLDLEDLLGVTNYIKNENLSLNEITEKYTTIHNLNLINSGDVPPNPVELLMSKRISHLFKEAKEKYDYIIVDTAPVGLVTDTMQISKYADLTIYVVKSNFLDKRMLHIPEKLFHEKKLENMAMLINGTDHRRGAYGYGYGYGKNKNKNIFKKYATKMGF</sequence>
<keyword evidence="6" id="KW-0067">ATP-binding</keyword>
<accession>A0ABU9L1C9</accession>
<feature type="domain" description="Tyrosine-protein kinase G-rich" evidence="11">
    <location>
        <begin position="447"/>
        <end position="525"/>
    </location>
</feature>
<evidence type="ECO:0000256" key="8">
    <source>
        <dbReference type="ARBA" id="ARBA00051245"/>
    </source>
</evidence>
<comment type="catalytic activity">
    <reaction evidence="8">
        <text>L-tyrosyl-[protein] + ATP = O-phospho-L-tyrosyl-[protein] + ADP + H(+)</text>
        <dbReference type="Rhea" id="RHEA:10596"/>
        <dbReference type="Rhea" id="RHEA-COMP:10136"/>
        <dbReference type="Rhea" id="RHEA-COMP:20101"/>
        <dbReference type="ChEBI" id="CHEBI:15378"/>
        <dbReference type="ChEBI" id="CHEBI:30616"/>
        <dbReference type="ChEBI" id="CHEBI:46858"/>
        <dbReference type="ChEBI" id="CHEBI:61978"/>
        <dbReference type="ChEBI" id="CHEBI:456216"/>
        <dbReference type="EC" id="2.7.10.2"/>
    </reaction>
</comment>
<keyword evidence="9" id="KW-0472">Membrane</keyword>
<dbReference type="EMBL" id="JBCDNA010000001">
    <property type="protein sequence ID" value="MEL4455474.1"/>
    <property type="molecule type" value="Genomic_DNA"/>
</dbReference>
<evidence type="ECO:0000256" key="5">
    <source>
        <dbReference type="ARBA" id="ARBA00022777"/>
    </source>
</evidence>
<dbReference type="GO" id="GO:0004715">
    <property type="term" value="F:non-membrane spanning protein tyrosine kinase activity"/>
    <property type="evidence" value="ECO:0007669"/>
    <property type="project" value="UniProtKB-EC"/>
</dbReference>
<evidence type="ECO:0000256" key="6">
    <source>
        <dbReference type="ARBA" id="ARBA00022840"/>
    </source>
</evidence>
<proteinExistence type="inferred from homology"/>
<dbReference type="NCBIfam" id="TIGR01007">
    <property type="entry name" value="eps_fam"/>
    <property type="match status" value="1"/>
</dbReference>
<dbReference type="EC" id="2.7.10.2" evidence="2"/>
<dbReference type="InterPro" id="IPR032807">
    <property type="entry name" value="GNVR"/>
</dbReference>
<feature type="domain" description="AAA" evidence="10">
    <location>
        <begin position="600"/>
        <end position="715"/>
    </location>
</feature>
<comment type="caution">
    <text evidence="12">The sequence shown here is derived from an EMBL/GenBank/DDBJ whole genome shotgun (WGS) entry which is preliminary data.</text>
</comment>
<keyword evidence="13" id="KW-1185">Reference proteome</keyword>
<dbReference type="InterPro" id="IPR027417">
    <property type="entry name" value="P-loop_NTPase"/>
</dbReference>
<evidence type="ECO:0000313" key="12">
    <source>
        <dbReference type="EMBL" id="MEL4455474.1"/>
    </source>
</evidence>
<protein>
    <recommendedName>
        <fullName evidence="2">non-specific protein-tyrosine kinase</fullName>
        <ecNumber evidence="2">2.7.10.2</ecNumber>
    </recommendedName>
</protein>
<dbReference type="InterPro" id="IPR005702">
    <property type="entry name" value="Wzc-like_C"/>
</dbReference>
<dbReference type="Gene3D" id="3.40.50.300">
    <property type="entry name" value="P-loop containing nucleotide triphosphate hydrolases"/>
    <property type="match status" value="1"/>
</dbReference>
<feature type="transmembrane region" description="Helical" evidence="9">
    <location>
        <begin position="30"/>
        <end position="49"/>
    </location>
</feature>
<dbReference type="InterPro" id="IPR025669">
    <property type="entry name" value="AAA_dom"/>
</dbReference>
<evidence type="ECO:0000256" key="2">
    <source>
        <dbReference type="ARBA" id="ARBA00011903"/>
    </source>
</evidence>
<dbReference type="RefSeq" id="WP_342159307.1">
    <property type="nucleotide sequence ID" value="NZ_JBCDNA010000001.1"/>
</dbReference>
<dbReference type="Proteomes" id="UP001474120">
    <property type="component" value="Unassembled WGS sequence"/>
</dbReference>
<dbReference type="SUPFAM" id="SSF52540">
    <property type="entry name" value="P-loop containing nucleoside triphosphate hydrolases"/>
    <property type="match status" value="1"/>
</dbReference>
<dbReference type="Pfam" id="PF13807">
    <property type="entry name" value="GNVR"/>
    <property type="match status" value="1"/>
</dbReference>
<keyword evidence="9" id="KW-1133">Transmembrane helix</keyword>
<evidence type="ECO:0000259" key="11">
    <source>
        <dbReference type="Pfam" id="PF13807"/>
    </source>
</evidence>
<organism evidence="12 13">
    <name type="scientific">Lutimonas vermicola</name>
    <dbReference type="NCBI Taxonomy" id="414288"/>
    <lineage>
        <taxon>Bacteria</taxon>
        <taxon>Pseudomonadati</taxon>
        <taxon>Bacteroidota</taxon>
        <taxon>Flavobacteriia</taxon>
        <taxon>Flavobacteriales</taxon>
        <taxon>Flavobacteriaceae</taxon>
        <taxon>Lutimonas</taxon>
    </lineage>
</organism>
<evidence type="ECO:0000259" key="10">
    <source>
        <dbReference type="Pfam" id="PF13614"/>
    </source>
</evidence>
<dbReference type="Pfam" id="PF13614">
    <property type="entry name" value="AAA_31"/>
    <property type="match status" value="1"/>
</dbReference>
<dbReference type="PANTHER" id="PTHR32309:SF13">
    <property type="entry name" value="FERRIC ENTEROBACTIN TRANSPORT PROTEIN FEPE"/>
    <property type="match status" value="1"/>
</dbReference>
<comment type="similarity">
    <text evidence="1">Belongs to the CpsD/CapB family.</text>
</comment>
<reference evidence="12 13" key="1">
    <citation type="submission" date="2024-04" db="EMBL/GenBank/DDBJ databases">
        <title>whole genome sequencing of Lutimonas vermicola strain IMCC1616.</title>
        <authorList>
            <person name="Bae S.S."/>
        </authorList>
    </citation>
    <scope>NUCLEOTIDE SEQUENCE [LARGE SCALE GENOMIC DNA]</scope>
    <source>
        <strain evidence="12 13">IMCC1616</strain>
    </source>
</reference>